<dbReference type="PANTHER" id="PTHR10859">
    <property type="entry name" value="GLYCOSYL TRANSFERASE"/>
    <property type="match status" value="1"/>
</dbReference>
<dbReference type="GO" id="GO:0006487">
    <property type="term" value="P:protein N-linked glycosylation"/>
    <property type="evidence" value="ECO:0007669"/>
    <property type="project" value="TreeGrafter"/>
</dbReference>
<gene>
    <name evidence="2" type="ORF">METZ01_LOCUS375031</name>
</gene>
<dbReference type="PANTHER" id="PTHR10859:SF105">
    <property type="entry name" value="DOLICHYL-PHOSPHATE BETA-D-MANNOSYLTRANSFERASE"/>
    <property type="match status" value="1"/>
</dbReference>
<evidence type="ECO:0000259" key="1">
    <source>
        <dbReference type="Pfam" id="PF00535"/>
    </source>
</evidence>
<dbReference type="Pfam" id="PF00535">
    <property type="entry name" value="Glycos_transf_2"/>
    <property type="match status" value="1"/>
</dbReference>
<dbReference type="AlphaFoldDB" id="A0A382TL11"/>
<reference evidence="2" key="1">
    <citation type="submission" date="2018-05" db="EMBL/GenBank/DDBJ databases">
        <authorList>
            <person name="Lanie J.A."/>
            <person name="Ng W.-L."/>
            <person name="Kazmierczak K.M."/>
            <person name="Andrzejewski T.M."/>
            <person name="Davidsen T.M."/>
            <person name="Wayne K.J."/>
            <person name="Tettelin H."/>
            <person name="Glass J.I."/>
            <person name="Rusch D."/>
            <person name="Podicherti R."/>
            <person name="Tsui H.-C.T."/>
            <person name="Winkler M.E."/>
        </authorList>
    </citation>
    <scope>NUCLEOTIDE SEQUENCE</scope>
</reference>
<dbReference type="EMBL" id="UINC01137064">
    <property type="protein sequence ID" value="SVD22177.1"/>
    <property type="molecule type" value="Genomic_DNA"/>
</dbReference>
<proteinExistence type="predicted"/>
<name>A0A382TL11_9ZZZZ</name>
<dbReference type="Gene3D" id="3.90.550.10">
    <property type="entry name" value="Spore Coat Polysaccharide Biosynthesis Protein SpsA, Chain A"/>
    <property type="match status" value="1"/>
</dbReference>
<dbReference type="InterPro" id="IPR001173">
    <property type="entry name" value="Glyco_trans_2-like"/>
</dbReference>
<evidence type="ECO:0000313" key="2">
    <source>
        <dbReference type="EMBL" id="SVD22177.1"/>
    </source>
</evidence>
<dbReference type="InterPro" id="IPR029044">
    <property type="entry name" value="Nucleotide-diphossugar_trans"/>
</dbReference>
<accession>A0A382TL11</accession>
<feature type="domain" description="Glycosyltransferase 2-like" evidence="1">
    <location>
        <begin position="7"/>
        <end position="170"/>
    </location>
</feature>
<organism evidence="2">
    <name type="scientific">marine metagenome</name>
    <dbReference type="NCBI Taxonomy" id="408172"/>
    <lineage>
        <taxon>unclassified sequences</taxon>
        <taxon>metagenomes</taxon>
        <taxon>ecological metagenomes</taxon>
    </lineage>
</organism>
<sequence>MEEYDLTVLLIAYNEENFLENCVKEVIQAVTPLRLKYEILIVENGSSDNTFNIAKKLSDEFPFIVAVHLDRPSGTNAIRKGYSIARGNIVANLDVDLSTDMSYFNELIEHTKNYDIVTGSRYLDPSIVKRTFDRHYMSMIYNRVFIRGLLGSKILDNGCGFRAVKREIGKELYDKINDNGFFGPNEFLIRAQRKEYTIKEFPVKWSENYRRIGPWQILVTLLIPLTKLWINLTFRKNQ</sequence>
<dbReference type="SUPFAM" id="SSF53448">
    <property type="entry name" value="Nucleotide-diphospho-sugar transferases"/>
    <property type="match status" value="1"/>
</dbReference>
<protein>
    <recommendedName>
        <fullName evidence="1">Glycosyltransferase 2-like domain-containing protein</fullName>
    </recommendedName>
</protein>